<evidence type="ECO:0000256" key="4">
    <source>
        <dbReference type="ARBA" id="ARBA00023004"/>
    </source>
</evidence>
<name>A0A166YTF2_9GAMM</name>
<dbReference type="InterPro" id="IPR023885">
    <property type="entry name" value="4Fe4S-binding_SPASM_dom"/>
</dbReference>
<dbReference type="GO" id="GO:0046872">
    <property type="term" value="F:metal ion binding"/>
    <property type="evidence" value="ECO:0007669"/>
    <property type="project" value="UniProtKB-KW"/>
</dbReference>
<dbReference type="SFLD" id="SFLDG01067">
    <property type="entry name" value="SPASM/twitch_domain_containing"/>
    <property type="match status" value="1"/>
</dbReference>
<keyword evidence="2" id="KW-0949">S-adenosyl-L-methionine</keyword>
<dbReference type="RefSeq" id="WP_063355781.1">
    <property type="nucleotide sequence ID" value="NZ_AQHB01000038.1"/>
</dbReference>
<dbReference type="AlphaFoldDB" id="A0A166YTF2"/>
<dbReference type="PANTHER" id="PTHR11228">
    <property type="entry name" value="RADICAL SAM DOMAIN PROTEIN"/>
    <property type="match status" value="1"/>
</dbReference>
<dbReference type="GO" id="GO:0003824">
    <property type="term" value="F:catalytic activity"/>
    <property type="evidence" value="ECO:0007669"/>
    <property type="project" value="InterPro"/>
</dbReference>
<keyword evidence="3" id="KW-0479">Metal-binding</keyword>
<dbReference type="PANTHER" id="PTHR11228:SF7">
    <property type="entry name" value="PQQA PEPTIDE CYCLASE"/>
    <property type="match status" value="1"/>
</dbReference>
<dbReference type="Gene3D" id="3.20.20.70">
    <property type="entry name" value="Aldolase class I"/>
    <property type="match status" value="1"/>
</dbReference>
<evidence type="ECO:0000256" key="2">
    <source>
        <dbReference type="ARBA" id="ARBA00022691"/>
    </source>
</evidence>
<gene>
    <name evidence="7" type="ORF">N475_08860</name>
</gene>
<dbReference type="InterPro" id="IPR058240">
    <property type="entry name" value="rSAM_sf"/>
</dbReference>
<organism evidence="7 8">
    <name type="scientific">Pseudoalteromonas luteoviolacea DSM 6061</name>
    <dbReference type="NCBI Taxonomy" id="1365250"/>
    <lineage>
        <taxon>Bacteria</taxon>
        <taxon>Pseudomonadati</taxon>
        <taxon>Pseudomonadota</taxon>
        <taxon>Gammaproteobacteria</taxon>
        <taxon>Alteromonadales</taxon>
        <taxon>Pseudoalteromonadaceae</taxon>
        <taxon>Pseudoalteromonas</taxon>
    </lineage>
</organism>
<evidence type="ECO:0000256" key="3">
    <source>
        <dbReference type="ARBA" id="ARBA00022723"/>
    </source>
</evidence>
<comment type="caution">
    <text evidence="7">The sequence shown here is derived from an EMBL/GenBank/DDBJ whole genome shotgun (WGS) entry which is preliminary data.</text>
</comment>
<reference evidence="7 8" key="1">
    <citation type="submission" date="2013-07" db="EMBL/GenBank/DDBJ databases">
        <title>Comparative Genomic and Metabolomic Analysis of Twelve Strains of Pseudoalteromonas luteoviolacea.</title>
        <authorList>
            <person name="Vynne N.G."/>
            <person name="Mansson M."/>
            <person name="Gram L."/>
        </authorList>
    </citation>
    <scope>NUCLEOTIDE SEQUENCE [LARGE SCALE GENOMIC DNA]</scope>
    <source>
        <strain evidence="7 8">DSM 6061</strain>
    </source>
</reference>
<dbReference type="CDD" id="cd21109">
    <property type="entry name" value="SPASM"/>
    <property type="match status" value="1"/>
</dbReference>
<dbReference type="PATRIC" id="fig|1365250.3.peg.754"/>
<evidence type="ECO:0000256" key="5">
    <source>
        <dbReference type="ARBA" id="ARBA00023014"/>
    </source>
</evidence>
<dbReference type="CDD" id="cd01335">
    <property type="entry name" value="Radical_SAM"/>
    <property type="match status" value="1"/>
</dbReference>
<dbReference type="InterPro" id="IPR050377">
    <property type="entry name" value="Radical_SAM_PqqE_MftC-like"/>
</dbReference>
<sequence>MRPATEQKITREEFARLKLRAKNIARLKRQNDSGVFLSEPVPDQVGIKMNNTCNLRCAHCFEWNDEGYHHHMGKQQVRDEVDIGLIEKLLKQTESSQSAFYLWGGEPLMYTKMAELADLFTQYPRWLTICTNGMLIKKHLPHLLKVSKQLAMLVSLDGLEAENDAIRGKGVFEKVVRGMSTLLDLRKTGEYQGKVSICLTLHDAVVGKLAQFIEYFSDLGIDSIYIVFPWYMPEHVAEQMDTWVQTNLPYRAKYIDDFSKASWHGYTHRIAPENITLLKQELAEITGQTWACRVRFHPDLTMDEVEPFVLGDTQPAEGKNNCAAITHRIDVLPGGTVSSCKFFPELEVGNLQALPLKDIWQGRAFNAFRGKVQCGLMPVCSKCTLLYSTG</sequence>
<proteinExistence type="predicted"/>
<comment type="cofactor">
    <cofactor evidence="1">
        <name>[4Fe-4S] cluster</name>
        <dbReference type="ChEBI" id="CHEBI:49883"/>
    </cofactor>
</comment>
<keyword evidence="4" id="KW-0408">Iron</keyword>
<protein>
    <recommendedName>
        <fullName evidence="6">Radical SAM core domain-containing protein</fullName>
    </recommendedName>
</protein>
<dbReference type="InterPro" id="IPR007197">
    <property type="entry name" value="rSAM"/>
</dbReference>
<keyword evidence="5" id="KW-0411">Iron-sulfur</keyword>
<accession>A0A166YTF2</accession>
<dbReference type="InterPro" id="IPR013785">
    <property type="entry name" value="Aldolase_TIM"/>
</dbReference>
<evidence type="ECO:0000313" key="8">
    <source>
        <dbReference type="Proteomes" id="UP000076643"/>
    </source>
</evidence>
<evidence type="ECO:0000259" key="6">
    <source>
        <dbReference type="PROSITE" id="PS51918"/>
    </source>
</evidence>
<dbReference type="GO" id="GO:0051536">
    <property type="term" value="F:iron-sulfur cluster binding"/>
    <property type="evidence" value="ECO:0007669"/>
    <property type="project" value="UniProtKB-KW"/>
</dbReference>
<evidence type="ECO:0000313" key="7">
    <source>
        <dbReference type="EMBL" id="KZN43503.1"/>
    </source>
</evidence>
<dbReference type="Pfam" id="PF04055">
    <property type="entry name" value="Radical_SAM"/>
    <property type="match status" value="1"/>
</dbReference>
<dbReference type="Proteomes" id="UP000076643">
    <property type="component" value="Unassembled WGS sequence"/>
</dbReference>
<dbReference type="SFLD" id="SFLDS00029">
    <property type="entry name" value="Radical_SAM"/>
    <property type="match status" value="1"/>
</dbReference>
<dbReference type="SUPFAM" id="SSF102114">
    <property type="entry name" value="Radical SAM enzymes"/>
    <property type="match status" value="1"/>
</dbReference>
<keyword evidence="8" id="KW-1185">Reference proteome</keyword>
<dbReference type="Pfam" id="PF13186">
    <property type="entry name" value="SPASM"/>
    <property type="match status" value="1"/>
</dbReference>
<dbReference type="EMBL" id="AUYB01000079">
    <property type="protein sequence ID" value="KZN43503.1"/>
    <property type="molecule type" value="Genomic_DNA"/>
</dbReference>
<evidence type="ECO:0000256" key="1">
    <source>
        <dbReference type="ARBA" id="ARBA00001966"/>
    </source>
</evidence>
<feature type="domain" description="Radical SAM core" evidence="6">
    <location>
        <begin position="39"/>
        <end position="265"/>
    </location>
</feature>
<dbReference type="PROSITE" id="PS51918">
    <property type="entry name" value="RADICAL_SAM"/>
    <property type="match status" value="1"/>
</dbReference>